<gene>
    <name evidence="1" type="ORF">O6H91_09G065900</name>
</gene>
<name>A0ACC2CQ74_DIPCM</name>
<evidence type="ECO:0000313" key="2">
    <source>
        <dbReference type="Proteomes" id="UP001162992"/>
    </source>
</evidence>
<dbReference type="EMBL" id="CM055100">
    <property type="protein sequence ID" value="KAJ7544146.1"/>
    <property type="molecule type" value="Genomic_DNA"/>
</dbReference>
<reference evidence="2" key="1">
    <citation type="journal article" date="2024" name="Proc. Natl. Acad. Sci. U.S.A.">
        <title>Extraordinary preservation of gene collinearity over three hundred million years revealed in homosporous lycophytes.</title>
        <authorList>
            <person name="Li C."/>
            <person name="Wickell D."/>
            <person name="Kuo L.Y."/>
            <person name="Chen X."/>
            <person name="Nie B."/>
            <person name="Liao X."/>
            <person name="Peng D."/>
            <person name="Ji J."/>
            <person name="Jenkins J."/>
            <person name="Williams M."/>
            <person name="Shu S."/>
            <person name="Plott C."/>
            <person name="Barry K."/>
            <person name="Rajasekar S."/>
            <person name="Grimwood J."/>
            <person name="Han X."/>
            <person name="Sun S."/>
            <person name="Hou Z."/>
            <person name="He W."/>
            <person name="Dai G."/>
            <person name="Sun C."/>
            <person name="Schmutz J."/>
            <person name="Leebens-Mack J.H."/>
            <person name="Li F.W."/>
            <person name="Wang L."/>
        </authorList>
    </citation>
    <scope>NUCLEOTIDE SEQUENCE [LARGE SCALE GENOMIC DNA]</scope>
    <source>
        <strain evidence="2">cv. PW_Plant_1</strain>
    </source>
</reference>
<proteinExistence type="predicted"/>
<organism evidence="1 2">
    <name type="scientific">Diphasiastrum complanatum</name>
    <name type="common">Issler's clubmoss</name>
    <name type="synonym">Lycopodium complanatum</name>
    <dbReference type="NCBI Taxonomy" id="34168"/>
    <lineage>
        <taxon>Eukaryota</taxon>
        <taxon>Viridiplantae</taxon>
        <taxon>Streptophyta</taxon>
        <taxon>Embryophyta</taxon>
        <taxon>Tracheophyta</taxon>
        <taxon>Lycopodiopsida</taxon>
        <taxon>Lycopodiales</taxon>
        <taxon>Lycopodiaceae</taxon>
        <taxon>Lycopodioideae</taxon>
        <taxon>Diphasiastrum</taxon>
    </lineage>
</organism>
<protein>
    <submittedName>
        <fullName evidence="1">Uncharacterized protein</fullName>
    </submittedName>
</protein>
<dbReference type="Proteomes" id="UP001162992">
    <property type="component" value="Chromosome 9"/>
</dbReference>
<keyword evidence="2" id="KW-1185">Reference proteome</keyword>
<sequence length="212" mass="23480">MASSSSQGGSTSKHTRHRAGDSLCSHSHPFQSQILTDCCSTILTDHPSSTALLAPQKASRRQENALCCLHASQGKQRTSSTTRFWKAFLFQHLAREHLAPTAKVKVVITVKFRLLHSPSNAGSKMDFEFAKIFTYSLGKIAILEPEEQVQSLVCEPAEGSKLQPSIEPQAENRKFLPYMKVSMQALSTVLYLTNIYQQLSATDRSIMEIPSP</sequence>
<accession>A0ACC2CQ74</accession>
<evidence type="ECO:0000313" key="1">
    <source>
        <dbReference type="EMBL" id="KAJ7544146.1"/>
    </source>
</evidence>
<comment type="caution">
    <text evidence="1">The sequence shown here is derived from an EMBL/GenBank/DDBJ whole genome shotgun (WGS) entry which is preliminary data.</text>
</comment>